<gene>
    <name evidence="4" type="primary">ASY3</name>
    <name evidence="4" type="ORF">SDJN03_29436</name>
</gene>
<dbReference type="PANTHER" id="PTHR36027:SF1">
    <property type="entry name" value="MEIOSIS-SPECIFIC PROTEIN ASY3"/>
    <property type="match status" value="1"/>
</dbReference>
<keyword evidence="1" id="KW-0175">Coiled coil</keyword>
<dbReference type="InterPro" id="IPR037731">
    <property type="entry name" value="ASY3-like"/>
</dbReference>
<comment type="caution">
    <text evidence="4">The sequence shown here is derived from an EMBL/GenBank/DDBJ whole genome shotgun (WGS) entry which is preliminary data.</text>
</comment>
<dbReference type="PANTHER" id="PTHR36027">
    <property type="entry name" value="MEIOSIS-SPECIFIC PROTEIN ASY3"/>
    <property type="match status" value="1"/>
</dbReference>
<reference evidence="4 5" key="1">
    <citation type="journal article" date="2021" name="Hortic Res">
        <title>The domestication of Cucurbita argyrosperma as revealed by the genome of its wild relative.</title>
        <authorList>
            <person name="Barrera-Redondo J."/>
            <person name="Sanchez-de la Vega G."/>
            <person name="Aguirre-Liguori J.A."/>
            <person name="Castellanos-Morales G."/>
            <person name="Gutierrez-Guerrero Y.T."/>
            <person name="Aguirre-Dugua X."/>
            <person name="Aguirre-Planter E."/>
            <person name="Tenaillon M.I."/>
            <person name="Lira-Saade R."/>
            <person name="Eguiarte L.E."/>
        </authorList>
    </citation>
    <scope>NUCLEOTIDE SEQUENCE [LARGE SCALE GENOMIC DNA]</scope>
    <source>
        <strain evidence="4">JBR-2021</strain>
    </source>
</reference>
<feature type="region of interest" description="Disordered" evidence="2">
    <location>
        <begin position="689"/>
        <end position="744"/>
    </location>
</feature>
<evidence type="ECO:0000256" key="1">
    <source>
        <dbReference type="SAM" id="Coils"/>
    </source>
</evidence>
<keyword evidence="5" id="KW-1185">Reference proteome</keyword>
<evidence type="ECO:0000256" key="2">
    <source>
        <dbReference type="SAM" id="MobiDB-lite"/>
    </source>
</evidence>
<dbReference type="Pfam" id="PF20435">
    <property type="entry name" value="ASY3-like"/>
    <property type="match status" value="1"/>
</dbReference>
<dbReference type="InterPro" id="IPR046845">
    <property type="entry name" value="ASY3-like_CC"/>
</dbReference>
<organism evidence="4 5">
    <name type="scientific">Cucurbita argyrosperma subsp. sororia</name>
    <dbReference type="NCBI Taxonomy" id="37648"/>
    <lineage>
        <taxon>Eukaryota</taxon>
        <taxon>Viridiplantae</taxon>
        <taxon>Streptophyta</taxon>
        <taxon>Embryophyta</taxon>
        <taxon>Tracheophyta</taxon>
        <taxon>Spermatophyta</taxon>
        <taxon>Magnoliopsida</taxon>
        <taxon>eudicotyledons</taxon>
        <taxon>Gunneridae</taxon>
        <taxon>Pentapetalae</taxon>
        <taxon>rosids</taxon>
        <taxon>fabids</taxon>
        <taxon>Cucurbitales</taxon>
        <taxon>Cucurbitaceae</taxon>
        <taxon>Cucurbiteae</taxon>
        <taxon>Cucurbita</taxon>
    </lineage>
</organism>
<proteinExistence type="predicted"/>
<name>A0AAV6LUL2_9ROSI</name>
<feature type="coiled-coil region" evidence="1">
    <location>
        <begin position="942"/>
        <end position="1027"/>
    </location>
</feature>
<feature type="non-terminal residue" evidence="4">
    <location>
        <position position="1"/>
    </location>
</feature>
<evidence type="ECO:0000259" key="3">
    <source>
        <dbReference type="Pfam" id="PF20435"/>
    </source>
</evidence>
<dbReference type="EMBL" id="JAGKQH010000020">
    <property type="protein sequence ID" value="KAG6570521.1"/>
    <property type="molecule type" value="Genomic_DNA"/>
</dbReference>
<feature type="region of interest" description="Disordered" evidence="2">
    <location>
        <begin position="587"/>
        <end position="607"/>
    </location>
</feature>
<feature type="region of interest" description="Disordered" evidence="2">
    <location>
        <begin position="299"/>
        <end position="359"/>
    </location>
</feature>
<evidence type="ECO:0000313" key="5">
    <source>
        <dbReference type="Proteomes" id="UP000685013"/>
    </source>
</evidence>
<dbReference type="GO" id="GO:0051321">
    <property type="term" value="P:meiotic cell cycle"/>
    <property type="evidence" value="ECO:0007669"/>
    <property type="project" value="InterPro"/>
</dbReference>
<dbReference type="AlphaFoldDB" id="A0AAV6LUL2"/>
<accession>A0AAV6LUL2</accession>
<feature type="compositionally biased region" description="Polar residues" evidence="2">
    <location>
        <begin position="350"/>
        <end position="359"/>
    </location>
</feature>
<feature type="domain" description="Meiosis-specific protein ASY3-like coiled-coil" evidence="3">
    <location>
        <begin position="272"/>
        <end position="1043"/>
    </location>
</feature>
<sequence length="1044" mass="117656">MEGTHEGTQQNATHNKVERKELPLSVSDQIEEAIKYIKSLELKLKKDEEKKERFTRRSSSSSYMAPTRSRNRNGPELRIKEMGSAVEVVLSTGLEEGRFIFYEIIHIFYEERAEIVNVSYSVVGNSVLYSLHAEIEDVVYEFGATKPTERIKRLVNGWENDAEMKAGGSSSSHGGIRRPGNGPATEQAVGVDQAISNCLFSTVVFLFTTKIHSDCAVKMSKTLFQSSFYSFAVKSIATILIDPTPRDYDIGTISSRDTENLRISPKQLMDPLSDCRSLGSNCHPSSQSRKISIGVMVESPANGSSRGTKERKSMVSNAEVDFSRLESSTQRNRKDKGTGSFGTDVKSKLSETPQQVRSPWVSTRPLLQNAPVMETVSGAEQPFHFPTTGRQNTGHGLMEPPGTYSVRLFANQSSVFKSGSSKEKKFDEVNCQLEEERDRTNEKLHEFAFATMAEVRSDKTIIDDRANKSENRTETLKMKLWEILGTVSVPKDQNSDCKNHKQDANHLITEEIFVQEHDRAVKFKQNSDTIETDSEDPSQTLKRPIVRSIARKRSRIFVQSRKSKIPSCNKGKHQEENVFVFEGRPEGTHAATSRASSMSTRKKRGERSFKFQPRKISFLQKEDKTTTFPNPTGIEELAPQDKPSSFREVQGFHSSPANPVIDEKVVRKEFNQFPHMDRTLLRENIHSLADYGPQGDTDNPFLEKDVDPQSHIESPTFRMKTPVCSSPSSTPKADKIVCESSSPGSAEEILSTRNICSFRKLRTSEEDRDRSNVTPHLSEDEKEIEQSPLENAATGVTKKVADYGLSDSSSEDTSYESSAEASSQRDTLSPEIANIKKFKSMLRPAKRARSVENHEFDLNGPGESSWAEETSVPNEEDGLARAVKLFLSELEKMKNKISSISVEKSSEILLSVAESIHLQLQNVESQIQMDTVKLLSFGKSRRKVLETKFEEQQQQLTRINKKFKEEVNQHLQDCRNSLQELEAQQIEFKGTMEKKKASHRNNLLQVEEEVDKQLADAQRRIEAIHESGRGKILQLKQLIAMLLK</sequence>
<feature type="region of interest" description="Disordered" evidence="2">
    <location>
        <begin position="48"/>
        <end position="75"/>
    </location>
</feature>
<dbReference type="Proteomes" id="UP000685013">
    <property type="component" value="Chromosome 20"/>
</dbReference>
<feature type="region of interest" description="Disordered" evidence="2">
    <location>
        <begin position="763"/>
        <end position="830"/>
    </location>
</feature>
<feature type="compositionally biased region" description="Low complexity" evidence="2">
    <location>
        <begin position="590"/>
        <end position="599"/>
    </location>
</feature>
<protein>
    <submittedName>
        <fullName evidence="4">Meiosis-specific protein ASY3</fullName>
    </submittedName>
</protein>
<feature type="region of interest" description="Disordered" evidence="2">
    <location>
        <begin position="1"/>
        <end position="22"/>
    </location>
</feature>
<feature type="compositionally biased region" description="Basic and acidic residues" evidence="2">
    <location>
        <begin position="701"/>
        <end position="710"/>
    </location>
</feature>
<feature type="compositionally biased region" description="Polar residues" evidence="2">
    <location>
        <begin position="1"/>
        <end position="14"/>
    </location>
</feature>
<feature type="region of interest" description="Disordered" evidence="2">
    <location>
        <begin position="165"/>
        <end position="187"/>
    </location>
</feature>
<evidence type="ECO:0000313" key="4">
    <source>
        <dbReference type="EMBL" id="KAG6570521.1"/>
    </source>
</evidence>